<reference evidence="1" key="1">
    <citation type="submission" date="2016-07" db="EMBL/GenBank/DDBJ databases">
        <authorList>
            <person name="Bretaudeau A."/>
        </authorList>
    </citation>
    <scope>NUCLEOTIDE SEQUENCE</scope>
    <source>
        <strain evidence="1">Rice</strain>
        <tissue evidence="1">Whole body</tissue>
    </source>
</reference>
<accession>A0A2H1V6Q0</accession>
<dbReference type="AlphaFoldDB" id="A0A2H1V6Q0"/>
<evidence type="ECO:0000313" key="1">
    <source>
        <dbReference type="EMBL" id="SOQ36520.1"/>
    </source>
</evidence>
<sequence>MVGPVVNIAASLPGAVNPLGQPSPDKLHSSGIPTQADNVTCGDVNSATSSMARLLLATSVK</sequence>
<proteinExistence type="predicted"/>
<dbReference type="EMBL" id="ODYU01000966">
    <property type="protein sequence ID" value="SOQ36520.1"/>
    <property type="molecule type" value="Genomic_DNA"/>
</dbReference>
<organism evidence="1">
    <name type="scientific">Spodoptera frugiperda</name>
    <name type="common">Fall armyworm</name>
    <dbReference type="NCBI Taxonomy" id="7108"/>
    <lineage>
        <taxon>Eukaryota</taxon>
        <taxon>Metazoa</taxon>
        <taxon>Ecdysozoa</taxon>
        <taxon>Arthropoda</taxon>
        <taxon>Hexapoda</taxon>
        <taxon>Insecta</taxon>
        <taxon>Pterygota</taxon>
        <taxon>Neoptera</taxon>
        <taxon>Endopterygota</taxon>
        <taxon>Lepidoptera</taxon>
        <taxon>Glossata</taxon>
        <taxon>Ditrysia</taxon>
        <taxon>Noctuoidea</taxon>
        <taxon>Noctuidae</taxon>
        <taxon>Amphipyrinae</taxon>
        <taxon>Spodoptera</taxon>
    </lineage>
</organism>
<gene>
    <name evidence="1" type="ORF">SFRICE_039929</name>
</gene>
<protein>
    <submittedName>
        <fullName evidence="1">SFRICE_039929</fullName>
    </submittedName>
</protein>
<name>A0A2H1V6Q0_SPOFR</name>